<accession>A0A1W7AAX9</accession>
<dbReference type="Pfam" id="PF01248">
    <property type="entry name" value="Ribosomal_L7Ae"/>
    <property type="match status" value="1"/>
</dbReference>
<keyword evidence="2" id="KW-0689">Ribosomal protein</keyword>
<dbReference type="EMBL" id="CP021059">
    <property type="protein sequence ID" value="ARQ06741.1"/>
    <property type="molecule type" value="Genomic_DNA"/>
</dbReference>
<dbReference type="STRING" id="1855823.MCCS_10940"/>
<evidence type="ECO:0000259" key="1">
    <source>
        <dbReference type="Pfam" id="PF01248"/>
    </source>
</evidence>
<gene>
    <name evidence="2" type="primary">rplGA</name>
    <name evidence="2" type="ORF">MCCS_10940</name>
</gene>
<keyword evidence="2" id="KW-0687">Ribonucleoprotein</keyword>
<protein>
    <submittedName>
        <fullName evidence="2">Putative ribosomal protein YlxQ</fullName>
    </submittedName>
</protein>
<dbReference type="NCBIfam" id="NF005825">
    <property type="entry name" value="PRK07714.1"/>
    <property type="match status" value="1"/>
</dbReference>
<name>A0A1W7AAX9_9STAP</name>
<dbReference type="GeneID" id="35295226"/>
<dbReference type="KEGG" id="mcak:MCCS_10940"/>
<keyword evidence="3" id="KW-1185">Reference proteome</keyword>
<dbReference type="RefSeq" id="WP_086042392.1">
    <property type="nucleotide sequence ID" value="NZ_CBCRZA010000005.1"/>
</dbReference>
<sequence length="110" mass="12311">MTSKDKLLNLLGLAMRARKLSTGEELVLNDVRSKRAKLVIISTDASNNTKKNVSNKCQSYQVPLEQVCSRYELGYALGKDERVTIGVLDAGFAKSMKALIRDINEERSYE</sequence>
<organism evidence="2 3">
    <name type="scientific">Macrococcoides canis</name>
    <dbReference type="NCBI Taxonomy" id="1855823"/>
    <lineage>
        <taxon>Bacteria</taxon>
        <taxon>Bacillati</taxon>
        <taxon>Bacillota</taxon>
        <taxon>Bacilli</taxon>
        <taxon>Bacillales</taxon>
        <taxon>Staphylococcaceae</taxon>
        <taxon>Macrococcoides</taxon>
    </lineage>
</organism>
<dbReference type="GO" id="GO:0005840">
    <property type="term" value="C:ribosome"/>
    <property type="evidence" value="ECO:0007669"/>
    <property type="project" value="UniProtKB-KW"/>
</dbReference>
<reference evidence="2 3" key="1">
    <citation type="journal article" date="2017" name="Int. J. Syst. Evol. Microbiol.">
        <title>Macrococcus canis sp. nov., a skin bacterium associated with infections in dogs.</title>
        <authorList>
            <person name="Gobeli Brawand S."/>
            <person name="Cotting K."/>
            <person name="Gomez-Sanz E."/>
            <person name="Collaud A."/>
            <person name="Thomann A."/>
            <person name="Brodard I."/>
            <person name="Rodriguez-Campos S."/>
            <person name="Strauss C."/>
            <person name="Perreten V."/>
        </authorList>
    </citation>
    <scope>NUCLEOTIDE SEQUENCE [LARGE SCALE GENOMIC DNA]</scope>
    <source>
        <strain evidence="2 3">KM45013</strain>
    </source>
</reference>
<evidence type="ECO:0000313" key="3">
    <source>
        <dbReference type="Proteomes" id="UP000194154"/>
    </source>
</evidence>
<dbReference type="Gene3D" id="3.30.1330.30">
    <property type="match status" value="1"/>
</dbReference>
<proteinExistence type="predicted"/>
<evidence type="ECO:0000313" key="2">
    <source>
        <dbReference type="EMBL" id="ARQ06741.1"/>
    </source>
</evidence>
<dbReference type="InterPro" id="IPR029064">
    <property type="entry name" value="Ribosomal_eL30-like_sf"/>
</dbReference>
<dbReference type="Proteomes" id="UP000194154">
    <property type="component" value="Chromosome"/>
</dbReference>
<dbReference type="InterPro" id="IPR004038">
    <property type="entry name" value="Ribosomal_eL8/eL30/eS12/Gad45"/>
</dbReference>
<dbReference type="OrthoDB" id="9794863at2"/>
<dbReference type="AlphaFoldDB" id="A0A1W7AAX9"/>
<dbReference type="SUPFAM" id="SSF55315">
    <property type="entry name" value="L30e-like"/>
    <property type="match status" value="1"/>
</dbReference>
<feature type="domain" description="Ribosomal protein eL8/eL30/eS12/Gadd45" evidence="1">
    <location>
        <begin position="6"/>
        <end position="94"/>
    </location>
</feature>